<evidence type="ECO:0000313" key="6">
    <source>
        <dbReference type="Proteomes" id="UP000294854"/>
    </source>
</evidence>
<protein>
    <recommendedName>
        <fullName evidence="4">Bacterial type II secretion system protein E domain-containing protein</fullName>
    </recommendedName>
</protein>
<dbReference type="NCBIfam" id="NF041000">
    <property type="entry name" value="ATPase_ComGA"/>
    <property type="match status" value="1"/>
</dbReference>
<dbReference type="InterPro" id="IPR001482">
    <property type="entry name" value="T2SS/T4SS_dom"/>
</dbReference>
<evidence type="ECO:0000256" key="1">
    <source>
        <dbReference type="ARBA" id="ARBA00006611"/>
    </source>
</evidence>
<keyword evidence="6" id="KW-1185">Reference proteome</keyword>
<dbReference type="Proteomes" id="UP000294854">
    <property type="component" value="Unassembled WGS sequence"/>
</dbReference>
<accession>A0A4V6PJM1</accession>
<evidence type="ECO:0000256" key="2">
    <source>
        <dbReference type="ARBA" id="ARBA00022741"/>
    </source>
</evidence>
<name>A0A4V6PJM1_9LACO</name>
<dbReference type="GO" id="GO:0005524">
    <property type="term" value="F:ATP binding"/>
    <property type="evidence" value="ECO:0007669"/>
    <property type="project" value="UniProtKB-KW"/>
</dbReference>
<dbReference type="Gene3D" id="3.40.50.300">
    <property type="entry name" value="P-loop containing nucleotide triphosphate hydrolases"/>
    <property type="match status" value="1"/>
</dbReference>
<dbReference type="GO" id="GO:0016887">
    <property type="term" value="F:ATP hydrolysis activity"/>
    <property type="evidence" value="ECO:0007669"/>
    <property type="project" value="TreeGrafter"/>
</dbReference>
<evidence type="ECO:0000259" key="4">
    <source>
        <dbReference type="Pfam" id="PF00437"/>
    </source>
</evidence>
<keyword evidence="3" id="KW-0067">ATP-binding</keyword>
<comment type="caution">
    <text evidence="5">The sequence shown here is derived from an EMBL/GenBank/DDBJ whole genome shotgun (WGS) entry which is preliminary data.</text>
</comment>
<dbReference type="Gene3D" id="3.30.450.90">
    <property type="match status" value="1"/>
</dbReference>
<organism evidence="5 6">
    <name type="scientific">Secundilactobacillus malefermentans</name>
    <dbReference type="NCBI Taxonomy" id="176292"/>
    <lineage>
        <taxon>Bacteria</taxon>
        <taxon>Bacillati</taxon>
        <taxon>Bacillota</taxon>
        <taxon>Bacilli</taxon>
        <taxon>Lactobacillales</taxon>
        <taxon>Lactobacillaceae</taxon>
        <taxon>Secundilactobacillus</taxon>
    </lineage>
</organism>
<dbReference type="STRING" id="1122149.FD44_GL001531"/>
<dbReference type="Pfam" id="PF00437">
    <property type="entry name" value="T2SSE"/>
    <property type="match status" value="1"/>
</dbReference>
<gene>
    <name evidence="5" type="ORF">C5L31_000487</name>
</gene>
<dbReference type="GO" id="GO:0005886">
    <property type="term" value="C:plasma membrane"/>
    <property type="evidence" value="ECO:0007669"/>
    <property type="project" value="TreeGrafter"/>
</dbReference>
<dbReference type="PANTHER" id="PTHR30258:SF2">
    <property type="entry name" value="COMG OPERON PROTEIN 1"/>
    <property type="match status" value="1"/>
</dbReference>
<dbReference type="InterPro" id="IPR027417">
    <property type="entry name" value="P-loop_NTPase"/>
</dbReference>
<comment type="similarity">
    <text evidence="1">Belongs to the GSP E family.</text>
</comment>
<dbReference type="EMBL" id="PUFO01000071">
    <property type="protein sequence ID" value="TDG74968.1"/>
    <property type="molecule type" value="Genomic_DNA"/>
</dbReference>
<dbReference type="SUPFAM" id="SSF52540">
    <property type="entry name" value="P-loop containing nucleoside triphosphate hydrolases"/>
    <property type="match status" value="1"/>
</dbReference>
<keyword evidence="2" id="KW-0547">Nucleotide-binding</keyword>
<dbReference type="RefSeq" id="WP_010620726.1">
    <property type="nucleotide sequence ID" value="NZ_PUFO01000071.1"/>
</dbReference>
<dbReference type="AlphaFoldDB" id="A0A4V6PJM1"/>
<dbReference type="InterPro" id="IPR047667">
    <property type="entry name" value="ATPase_ComGA"/>
</dbReference>
<reference evidence="5 6" key="1">
    <citation type="journal article" date="2019" name="Appl. Microbiol. Biotechnol.">
        <title>Uncovering carbohydrate metabolism through a genotype-phenotype association study of 56 lactic acid bacteria genomes.</title>
        <authorList>
            <person name="Buron-Moles G."/>
            <person name="Chailyan A."/>
            <person name="Dolejs I."/>
            <person name="Forster J."/>
            <person name="Miks M.H."/>
        </authorList>
    </citation>
    <scope>NUCLEOTIDE SEQUENCE [LARGE SCALE GENOMIC DNA]</scope>
    <source>
        <strain evidence="5 6">ATCC 49373</strain>
    </source>
</reference>
<sequence>MNTHKQAASYLNIAIKHRSSDVFILPRNGEYIIQDQRGNGLMDLGMLPASIGTQLIAYFKFHANMAITEKRRPQLGSMQYRYKNTVINLRLSTVGNYLNEESLVIRLIYPIALIKQEFLFKEQEDYLLEWQERRGLILFAGPTGSGKTTSIYHLTKRICQHKLVLTIEDPVEVTEPSFLQLQVNDDAQMSYDDLIKVALRHRPDIFIIGEIRDAETASAAVQAALSGYLVYSTIHAQSALGVQQRLVQLGINRELLTQALTGVAYQRLIPVKSGKMKALYDLWGFNDSSVVTDIGMTEKWEKYLKRGVKGGEISEDVFKQYKAG</sequence>
<evidence type="ECO:0000256" key="3">
    <source>
        <dbReference type="ARBA" id="ARBA00022840"/>
    </source>
</evidence>
<dbReference type="PANTHER" id="PTHR30258">
    <property type="entry name" value="TYPE II SECRETION SYSTEM PROTEIN GSPE-RELATED"/>
    <property type="match status" value="1"/>
</dbReference>
<dbReference type="CDD" id="cd01129">
    <property type="entry name" value="PulE-GspE-like"/>
    <property type="match status" value="1"/>
</dbReference>
<proteinExistence type="inferred from homology"/>
<feature type="domain" description="Bacterial type II secretion system protein E" evidence="4">
    <location>
        <begin position="10"/>
        <end position="271"/>
    </location>
</feature>
<evidence type="ECO:0000313" key="5">
    <source>
        <dbReference type="EMBL" id="TDG74968.1"/>
    </source>
</evidence>